<feature type="signal peptide" evidence="1">
    <location>
        <begin position="1"/>
        <end position="21"/>
    </location>
</feature>
<accession>A0ABW3YFV9</accession>
<evidence type="ECO:0000256" key="1">
    <source>
        <dbReference type="SAM" id="SignalP"/>
    </source>
</evidence>
<name>A0ABW3YFV9_9ACTN</name>
<evidence type="ECO:0000313" key="2">
    <source>
        <dbReference type="EMBL" id="MFD1322551.1"/>
    </source>
</evidence>
<dbReference type="EMBL" id="JBHTMP010000021">
    <property type="protein sequence ID" value="MFD1322551.1"/>
    <property type="molecule type" value="Genomic_DNA"/>
</dbReference>
<dbReference type="Proteomes" id="UP001597260">
    <property type="component" value="Unassembled WGS sequence"/>
</dbReference>
<proteinExistence type="predicted"/>
<keyword evidence="3" id="KW-1185">Reference proteome</keyword>
<sequence length="314" mass="34102">MLLGLAAMSGIGALFFGPASAVEAYFDALADRDPEAALENVVAESVPTEYRELLQGSVLDGPDYTPPSDMEIVSTEKEGDKATVEVSYALAGKQYQITMKLVRSDESTLGMFRRWHITNGLFSASVSAAAVKSFVLNGKEIVADEDNDLGRPALIGAYKFGVGDNRFFEAEPGTLYVTGVSYEDMTRPGDTSEDVEPGHVRLTVRLKEATRQEIDQQIDAYLNRCAESADLDPDGCPFSTYIWGEATEVSWKITRKPTIEIAFSGSGLVVDTETRGEAEVSYNSSGTARSETISFRVRGIVSLDGEKLVFNPQT</sequence>
<reference evidence="3" key="1">
    <citation type="journal article" date="2019" name="Int. J. Syst. Evol. Microbiol.">
        <title>The Global Catalogue of Microorganisms (GCM) 10K type strain sequencing project: providing services to taxonomists for standard genome sequencing and annotation.</title>
        <authorList>
            <consortium name="The Broad Institute Genomics Platform"/>
            <consortium name="The Broad Institute Genome Sequencing Center for Infectious Disease"/>
            <person name="Wu L."/>
            <person name="Ma J."/>
        </authorList>
    </citation>
    <scope>NUCLEOTIDE SEQUENCE [LARGE SCALE GENOMIC DNA]</scope>
    <source>
        <strain evidence="3">JCM 31037</strain>
    </source>
</reference>
<evidence type="ECO:0008006" key="4">
    <source>
        <dbReference type="Google" id="ProtNLM"/>
    </source>
</evidence>
<feature type="chain" id="PRO_5045497561" description="DUF4878 domain-containing protein" evidence="1">
    <location>
        <begin position="22"/>
        <end position="314"/>
    </location>
</feature>
<protein>
    <recommendedName>
        <fullName evidence="4">DUF4878 domain-containing protein</fullName>
    </recommendedName>
</protein>
<gene>
    <name evidence="2" type="ORF">ACFQ4H_15745</name>
</gene>
<keyword evidence="1" id="KW-0732">Signal</keyword>
<organism evidence="2 3">
    <name type="scientific">Micromonospora sonneratiae</name>
    <dbReference type="NCBI Taxonomy" id="1184706"/>
    <lineage>
        <taxon>Bacteria</taxon>
        <taxon>Bacillati</taxon>
        <taxon>Actinomycetota</taxon>
        <taxon>Actinomycetes</taxon>
        <taxon>Micromonosporales</taxon>
        <taxon>Micromonosporaceae</taxon>
        <taxon>Micromonospora</taxon>
    </lineage>
</organism>
<evidence type="ECO:0000313" key="3">
    <source>
        <dbReference type="Proteomes" id="UP001597260"/>
    </source>
</evidence>
<comment type="caution">
    <text evidence="2">The sequence shown here is derived from an EMBL/GenBank/DDBJ whole genome shotgun (WGS) entry which is preliminary data.</text>
</comment>